<dbReference type="InterPro" id="IPR047263">
    <property type="entry name" value="HNL-like_cupin"/>
</dbReference>
<dbReference type="RefSeq" id="WP_082062224.1">
    <property type="nucleotide sequence ID" value="NZ_JYJB01000010.1"/>
</dbReference>
<dbReference type="SUPFAM" id="SSF51182">
    <property type="entry name" value="RmlC-like cupins"/>
    <property type="match status" value="1"/>
</dbReference>
<dbReference type="OrthoDB" id="9802489at2"/>
<dbReference type="Proteomes" id="UP000033900">
    <property type="component" value="Unassembled WGS sequence"/>
</dbReference>
<evidence type="ECO:0000313" key="2">
    <source>
        <dbReference type="EMBL" id="KJL46531.1"/>
    </source>
</evidence>
<dbReference type="Gene3D" id="2.60.120.10">
    <property type="entry name" value="Jelly Rolls"/>
    <property type="match status" value="1"/>
</dbReference>
<dbReference type="InterPro" id="IPR011051">
    <property type="entry name" value="RmlC_Cupin_sf"/>
</dbReference>
<sequence>MTSGNTEFPQIFPLGERNDAFAQYFVGQSYLAPLASGSVPVSNVSFEPGCRNNWHIHHGADGGGDQILLCTAGSGWYQAEGEDPISVEPGTVIRVPAGTKHWHGAKADTWFSHVAFITPGAGVSNEWLEPVAEEYYAALPTDEENGVHHERPRRGRLRDLLGRHGAAAPARPGSRREQRLPRLQRGVTSAR</sequence>
<keyword evidence="3" id="KW-1185">Reference proteome</keyword>
<dbReference type="STRING" id="273678.RS84_03167"/>
<dbReference type="EMBL" id="JYJB01000010">
    <property type="protein sequence ID" value="KJL46531.1"/>
    <property type="molecule type" value="Genomic_DNA"/>
</dbReference>
<evidence type="ECO:0000256" key="1">
    <source>
        <dbReference type="SAM" id="MobiDB-lite"/>
    </source>
</evidence>
<proteinExistence type="predicted"/>
<evidence type="ECO:0000313" key="3">
    <source>
        <dbReference type="Proteomes" id="UP000033900"/>
    </source>
</evidence>
<dbReference type="PANTHER" id="PTHR43698:SF1">
    <property type="entry name" value="BLL4564 PROTEIN"/>
    <property type="match status" value="1"/>
</dbReference>
<dbReference type="PATRIC" id="fig|273678.4.peg.3163"/>
<dbReference type="AlphaFoldDB" id="A0A0M2HPX3"/>
<name>A0A0M2HPX3_9MICO</name>
<dbReference type="InterPro" id="IPR014710">
    <property type="entry name" value="RmlC-like_jellyroll"/>
</dbReference>
<dbReference type="PANTHER" id="PTHR43698">
    <property type="entry name" value="RIBD C-TERMINAL DOMAIN CONTAINING PROTEIN"/>
    <property type="match status" value="1"/>
</dbReference>
<organism evidence="2 3">
    <name type="scientific">Microbacterium hydrocarbonoxydans</name>
    <dbReference type="NCBI Taxonomy" id="273678"/>
    <lineage>
        <taxon>Bacteria</taxon>
        <taxon>Bacillati</taxon>
        <taxon>Actinomycetota</taxon>
        <taxon>Actinomycetes</taxon>
        <taxon>Micrococcales</taxon>
        <taxon>Microbacteriaceae</taxon>
        <taxon>Microbacterium</taxon>
    </lineage>
</organism>
<dbReference type="CDD" id="cd02233">
    <property type="entry name" value="cupin_HNL-like"/>
    <property type="match status" value="1"/>
</dbReference>
<feature type="region of interest" description="Disordered" evidence="1">
    <location>
        <begin position="165"/>
        <end position="191"/>
    </location>
</feature>
<gene>
    <name evidence="2" type="ORF">RS84_03167</name>
</gene>
<protein>
    <submittedName>
        <fullName evidence="2">Cupin domain protein</fullName>
    </submittedName>
</protein>
<comment type="caution">
    <text evidence="2">The sequence shown here is derived from an EMBL/GenBank/DDBJ whole genome shotgun (WGS) entry which is preliminary data.</text>
</comment>
<accession>A0A0M2HPX3</accession>
<reference evidence="2 3" key="1">
    <citation type="submission" date="2015-02" db="EMBL/GenBank/DDBJ databases">
        <title>Draft genome sequences of ten Microbacterium spp. with emphasis on heavy metal contaminated environments.</title>
        <authorList>
            <person name="Corretto E."/>
        </authorList>
    </citation>
    <scope>NUCLEOTIDE SEQUENCE [LARGE SCALE GENOMIC DNA]</scope>
    <source>
        <strain evidence="2 3">SA35</strain>
    </source>
</reference>